<accession>E9G311</accession>
<feature type="region of interest" description="Disordered" evidence="1">
    <location>
        <begin position="1"/>
        <end position="37"/>
    </location>
</feature>
<sequence>MDARRLLGAQQQHQQRPPRSWPADNQEAEHQGRPLLLQRHKERARNKRAAVNGGICSGADPSGVPRWRPSLTFFPGWSRRCPPIEGHCWWWQDNARRARPLRPVPRPVVSRLLSGAHHRTARVIVSVVFIRSSSPPISSSQRDLFLLTAEKDQTDCVHLPECPSQLIDSLVCPSVCCLPDPARPVCRLC</sequence>
<dbReference type="AlphaFoldDB" id="E9G311"/>
<dbReference type="InParanoid" id="E9G311"/>
<protein>
    <submittedName>
        <fullName evidence="2">Uncharacterized protein</fullName>
    </submittedName>
</protein>
<proteinExistence type="predicted"/>
<evidence type="ECO:0000313" key="3">
    <source>
        <dbReference type="Proteomes" id="UP000000305"/>
    </source>
</evidence>
<organism evidence="2 3">
    <name type="scientific">Daphnia pulex</name>
    <name type="common">Water flea</name>
    <dbReference type="NCBI Taxonomy" id="6669"/>
    <lineage>
        <taxon>Eukaryota</taxon>
        <taxon>Metazoa</taxon>
        <taxon>Ecdysozoa</taxon>
        <taxon>Arthropoda</taxon>
        <taxon>Crustacea</taxon>
        <taxon>Branchiopoda</taxon>
        <taxon>Diplostraca</taxon>
        <taxon>Cladocera</taxon>
        <taxon>Anomopoda</taxon>
        <taxon>Daphniidae</taxon>
        <taxon>Daphnia</taxon>
    </lineage>
</organism>
<evidence type="ECO:0000313" key="2">
    <source>
        <dbReference type="EMBL" id="EFX86410.1"/>
    </source>
</evidence>
<dbReference type="EMBL" id="GL732530">
    <property type="protein sequence ID" value="EFX86410.1"/>
    <property type="molecule type" value="Genomic_DNA"/>
</dbReference>
<dbReference type="Proteomes" id="UP000000305">
    <property type="component" value="Unassembled WGS sequence"/>
</dbReference>
<dbReference type="HOGENOM" id="CLU_1435792_0_0_1"/>
<name>E9G311_DAPPU</name>
<reference evidence="2 3" key="1">
    <citation type="journal article" date="2011" name="Science">
        <title>The ecoresponsive genome of Daphnia pulex.</title>
        <authorList>
            <person name="Colbourne J.K."/>
            <person name="Pfrender M.E."/>
            <person name="Gilbert D."/>
            <person name="Thomas W.K."/>
            <person name="Tucker A."/>
            <person name="Oakley T.H."/>
            <person name="Tokishita S."/>
            <person name="Aerts A."/>
            <person name="Arnold G.J."/>
            <person name="Basu M.K."/>
            <person name="Bauer D.J."/>
            <person name="Caceres C.E."/>
            <person name="Carmel L."/>
            <person name="Casola C."/>
            <person name="Choi J.H."/>
            <person name="Detter J.C."/>
            <person name="Dong Q."/>
            <person name="Dusheyko S."/>
            <person name="Eads B.D."/>
            <person name="Frohlich T."/>
            <person name="Geiler-Samerotte K.A."/>
            <person name="Gerlach D."/>
            <person name="Hatcher P."/>
            <person name="Jogdeo S."/>
            <person name="Krijgsveld J."/>
            <person name="Kriventseva E.V."/>
            <person name="Kultz D."/>
            <person name="Laforsch C."/>
            <person name="Lindquist E."/>
            <person name="Lopez J."/>
            <person name="Manak J.R."/>
            <person name="Muller J."/>
            <person name="Pangilinan J."/>
            <person name="Patwardhan R.P."/>
            <person name="Pitluck S."/>
            <person name="Pritham E.J."/>
            <person name="Rechtsteiner A."/>
            <person name="Rho M."/>
            <person name="Rogozin I.B."/>
            <person name="Sakarya O."/>
            <person name="Salamov A."/>
            <person name="Schaack S."/>
            <person name="Shapiro H."/>
            <person name="Shiga Y."/>
            <person name="Skalitzky C."/>
            <person name="Smith Z."/>
            <person name="Souvorov A."/>
            <person name="Sung W."/>
            <person name="Tang Z."/>
            <person name="Tsuchiya D."/>
            <person name="Tu H."/>
            <person name="Vos H."/>
            <person name="Wang M."/>
            <person name="Wolf Y.I."/>
            <person name="Yamagata H."/>
            <person name="Yamada T."/>
            <person name="Ye Y."/>
            <person name="Shaw J.R."/>
            <person name="Andrews J."/>
            <person name="Crease T.J."/>
            <person name="Tang H."/>
            <person name="Lucas S.M."/>
            <person name="Robertson H.M."/>
            <person name="Bork P."/>
            <person name="Koonin E.V."/>
            <person name="Zdobnov E.M."/>
            <person name="Grigoriev I.V."/>
            <person name="Lynch M."/>
            <person name="Boore J.L."/>
        </authorList>
    </citation>
    <scope>NUCLEOTIDE SEQUENCE [LARGE SCALE GENOMIC DNA]</scope>
</reference>
<gene>
    <name evidence="2" type="ORF">DAPPUDRAFT_97949</name>
</gene>
<evidence type="ECO:0000256" key="1">
    <source>
        <dbReference type="SAM" id="MobiDB-lite"/>
    </source>
</evidence>
<keyword evidence="3" id="KW-1185">Reference proteome</keyword>
<dbReference type="KEGG" id="dpx:DAPPUDRAFT_97949"/>